<dbReference type="CDD" id="cd23767">
    <property type="entry name" value="IQCD"/>
    <property type="match status" value="1"/>
</dbReference>
<keyword evidence="1" id="KW-0175">Coiled coil</keyword>
<dbReference type="PANTHER" id="PTHR13958">
    <property type="entry name" value="CENTROSOME-ASSOCIATED PROTEIN 350"/>
    <property type="match status" value="1"/>
</dbReference>
<dbReference type="GO" id="GO:0005813">
    <property type="term" value="C:centrosome"/>
    <property type="evidence" value="ECO:0007669"/>
    <property type="project" value="InterPro"/>
</dbReference>
<feature type="compositionally biased region" description="Polar residues" evidence="2">
    <location>
        <begin position="292"/>
        <end position="303"/>
    </location>
</feature>
<dbReference type="InterPro" id="IPR028750">
    <property type="entry name" value="CEP350/CC187"/>
</dbReference>
<dbReference type="InParanoid" id="K1PZT7"/>
<feature type="compositionally biased region" description="Basic and acidic residues" evidence="2">
    <location>
        <begin position="457"/>
        <end position="469"/>
    </location>
</feature>
<feature type="compositionally biased region" description="Low complexity" evidence="2">
    <location>
        <begin position="250"/>
        <end position="260"/>
    </location>
</feature>
<feature type="region of interest" description="Disordered" evidence="2">
    <location>
        <begin position="285"/>
        <end position="357"/>
    </location>
</feature>
<feature type="compositionally biased region" description="Basic and acidic residues" evidence="2">
    <location>
        <begin position="1007"/>
        <end position="1018"/>
    </location>
</feature>
<proteinExistence type="predicted"/>
<feature type="region of interest" description="Disordered" evidence="2">
    <location>
        <begin position="224"/>
        <end position="262"/>
    </location>
</feature>
<name>K1PZT7_MAGGI</name>
<feature type="region of interest" description="Disordered" evidence="2">
    <location>
        <begin position="986"/>
        <end position="1191"/>
    </location>
</feature>
<evidence type="ECO:0008006" key="4">
    <source>
        <dbReference type="Google" id="ProtNLM"/>
    </source>
</evidence>
<feature type="compositionally biased region" description="Polar residues" evidence="2">
    <location>
        <begin position="697"/>
        <end position="711"/>
    </location>
</feature>
<evidence type="ECO:0000256" key="2">
    <source>
        <dbReference type="SAM" id="MobiDB-lite"/>
    </source>
</evidence>
<feature type="compositionally biased region" description="Polar residues" evidence="2">
    <location>
        <begin position="1343"/>
        <end position="1358"/>
    </location>
</feature>
<feature type="region of interest" description="Disordered" evidence="2">
    <location>
        <begin position="404"/>
        <end position="711"/>
    </location>
</feature>
<feature type="compositionally biased region" description="Basic and acidic residues" evidence="2">
    <location>
        <begin position="1595"/>
        <end position="1604"/>
    </location>
</feature>
<organism evidence="3">
    <name type="scientific">Magallana gigas</name>
    <name type="common">Pacific oyster</name>
    <name type="synonym">Crassostrea gigas</name>
    <dbReference type="NCBI Taxonomy" id="29159"/>
    <lineage>
        <taxon>Eukaryota</taxon>
        <taxon>Metazoa</taxon>
        <taxon>Spiralia</taxon>
        <taxon>Lophotrochozoa</taxon>
        <taxon>Mollusca</taxon>
        <taxon>Bivalvia</taxon>
        <taxon>Autobranchia</taxon>
        <taxon>Pteriomorphia</taxon>
        <taxon>Ostreida</taxon>
        <taxon>Ostreoidea</taxon>
        <taxon>Ostreidae</taxon>
        <taxon>Magallana</taxon>
    </lineage>
</organism>
<feature type="compositionally biased region" description="Basic and acidic residues" evidence="2">
    <location>
        <begin position="504"/>
        <end position="516"/>
    </location>
</feature>
<dbReference type="GO" id="GO:0008017">
    <property type="term" value="F:microtubule binding"/>
    <property type="evidence" value="ECO:0007669"/>
    <property type="project" value="InterPro"/>
</dbReference>
<dbReference type="EMBL" id="JH819086">
    <property type="protein sequence ID" value="EKC27198.1"/>
    <property type="molecule type" value="Genomic_DNA"/>
</dbReference>
<feature type="region of interest" description="Disordered" evidence="2">
    <location>
        <begin position="87"/>
        <end position="135"/>
    </location>
</feature>
<protein>
    <recommendedName>
        <fullName evidence="4">Centrosome-associated protein 350</fullName>
    </recommendedName>
</protein>
<feature type="compositionally biased region" description="Basic and acidic residues" evidence="2">
    <location>
        <begin position="1561"/>
        <end position="1582"/>
    </location>
</feature>
<feature type="compositionally biased region" description="Polar residues" evidence="2">
    <location>
        <begin position="1019"/>
        <end position="1076"/>
    </location>
</feature>
<feature type="compositionally biased region" description="Acidic residues" evidence="2">
    <location>
        <begin position="1374"/>
        <end position="1392"/>
    </location>
</feature>
<dbReference type="PROSITE" id="PS50096">
    <property type="entry name" value="IQ"/>
    <property type="match status" value="1"/>
</dbReference>
<feature type="region of interest" description="Disordered" evidence="2">
    <location>
        <begin position="1268"/>
        <end position="1437"/>
    </location>
</feature>
<evidence type="ECO:0000313" key="3">
    <source>
        <dbReference type="EMBL" id="EKC27198.1"/>
    </source>
</evidence>
<dbReference type="PANTHER" id="PTHR13958:SF3">
    <property type="entry name" value="CAP-GLY DOMAIN-CONTAINING PROTEIN-RELATED"/>
    <property type="match status" value="1"/>
</dbReference>
<feature type="compositionally biased region" description="Basic and acidic residues" evidence="2">
    <location>
        <begin position="528"/>
        <end position="586"/>
    </location>
</feature>
<feature type="compositionally biased region" description="Basic and acidic residues" evidence="2">
    <location>
        <begin position="1362"/>
        <end position="1373"/>
    </location>
</feature>
<accession>K1PZT7</accession>
<feature type="compositionally biased region" description="Basic and acidic residues" evidence="2">
    <location>
        <begin position="404"/>
        <end position="418"/>
    </location>
</feature>
<feature type="compositionally biased region" description="Basic and acidic residues" evidence="2">
    <location>
        <begin position="477"/>
        <end position="492"/>
    </location>
</feature>
<reference evidence="3" key="1">
    <citation type="journal article" date="2012" name="Nature">
        <title>The oyster genome reveals stress adaptation and complexity of shell formation.</title>
        <authorList>
            <person name="Zhang G."/>
            <person name="Fang X."/>
            <person name="Guo X."/>
            <person name="Li L."/>
            <person name="Luo R."/>
            <person name="Xu F."/>
            <person name="Yang P."/>
            <person name="Zhang L."/>
            <person name="Wang X."/>
            <person name="Qi H."/>
            <person name="Xiong Z."/>
            <person name="Que H."/>
            <person name="Xie Y."/>
            <person name="Holland P.W."/>
            <person name="Paps J."/>
            <person name="Zhu Y."/>
            <person name="Wu F."/>
            <person name="Chen Y."/>
            <person name="Wang J."/>
            <person name="Peng C."/>
            <person name="Meng J."/>
            <person name="Yang L."/>
            <person name="Liu J."/>
            <person name="Wen B."/>
            <person name="Zhang N."/>
            <person name="Huang Z."/>
            <person name="Zhu Q."/>
            <person name="Feng Y."/>
            <person name="Mount A."/>
            <person name="Hedgecock D."/>
            <person name="Xu Z."/>
            <person name="Liu Y."/>
            <person name="Domazet-Loso T."/>
            <person name="Du Y."/>
            <person name="Sun X."/>
            <person name="Zhang S."/>
            <person name="Liu B."/>
            <person name="Cheng P."/>
            <person name="Jiang X."/>
            <person name="Li J."/>
            <person name="Fan D."/>
            <person name="Wang W."/>
            <person name="Fu W."/>
            <person name="Wang T."/>
            <person name="Wang B."/>
            <person name="Zhang J."/>
            <person name="Peng Z."/>
            <person name="Li Y."/>
            <person name="Li N."/>
            <person name="Wang J."/>
            <person name="Chen M."/>
            <person name="He Y."/>
            <person name="Tan F."/>
            <person name="Song X."/>
            <person name="Zheng Q."/>
            <person name="Huang R."/>
            <person name="Yang H."/>
            <person name="Du X."/>
            <person name="Chen L."/>
            <person name="Yang M."/>
            <person name="Gaffney P.M."/>
            <person name="Wang S."/>
            <person name="Luo L."/>
            <person name="She Z."/>
            <person name="Ming Y."/>
            <person name="Huang W."/>
            <person name="Zhang S."/>
            <person name="Huang B."/>
            <person name="Zhang Y."/>
            <person name="Qu T."/>
            <person name="Ni P."/>
            <person name="Miao G."/>
            <person name="Wang J."/>
            <person name="Wang Q."/>
            <person name="Steinberg C.E."/>
            <person name="Wang H."/>
            <person name="Li N."/>
            <person name="Qian L."/>
            <person name="Zhang G."/>
            <person name="Li Y."/>
            <person name="Yang H."/>
            <person name="Liu X."/>
            <person name="Wang J."/>
            <person name="Yin Y."/>
            <person name="Wang J."/>
        </authorList>
    </citation>
    <scope>NUCLEOTIDE SEQUENCE [LARGE SCALE GENOMIC DNA]</scope>
    <source>
        <strain evidence="3">05x7-T-G4-1.051#20</strain>
    </source>
</reference>
<feature type="compositionally biased region" description="Basic and acidic residues" evidence="2">
    <location>
        <begin position="432"/>
        <end position="445"/>
    </location>
</feature>
<feature type="region of interest" description="Disordered" evidence="2">
    <location>
        <begin position="886"/>
        <end position="906"/>
    </location>
</feature>
<feature type="compositionally biased region" description="Polar residues" evidence="2">
    <location>
        <begin position="995"/>
        <end position="1006"/>
    </location>
</feature>
<feature type="compositionally biased region" description="Low complexity" evidence="2">
    <location>
        <begin position="1319"/>
        <end position="1336"/>
    </location>
</feature>
<feature type="region of interest" description="Disordered" evidence="2">
    <location>
        <begin position="739"/>
        <end position="771"/>
    </location>
</feature>
<feature type="compositionally biased region" description="Polar residues" evidence="2">
    <location>
        <begin position="1414"/>
        <end position="1423"/>
    </location>
</feature>
<feature type="compositionally biased region" description="Basic and acidic residues" evidence="2">
    <location>
        <begin position="624"/>
        <end position="635"/>
    </location>
</feature>
<feature type="region of interest" description="Disordered" evidence="2">
    <location>
        <begin position="925"/>
        <end position="972"/>
    </location>
</feature>
<feature type="region of interest" description="Disordered" evidence="2">
    <location>
        <begin position="1556"/>
        <end position="1604"/>
    </location>
</feature>
<feature type="compositionally biased region" description="Basic residues" evidence="2">
    <location>
        <begin position="517"/>
        <end position="527"/>
    </location>
</feature>
<gene>
    <name evidence="3" type="ORF">CGI_10015428</name>
</gene>
<dbReference type="GO" id="GO:0034453">
    <property type="term" value="P:microtubule anchoring"/>
    <property type="evidence" value="ECO:0007669"/>
    <property type="project" value="InterPro"/>
</dbReference>
<feature type="compositionally biased region" description="Basic and acidic residues" evidence="2">
    <location>
        <begin position="94"/>
        <end position="103"/>
    </location>
</feature>
<dbReference type="HOGENOM" id="CLU_243688_0_0_1"/>
<feature type="compositionally biased region" description="Polar residues" evidence="2">
    <location>
        <begin position="1301"/>
        <end position="1318"/>
    </location>
</feature>
<sequence>MEHWRVNKVLFHLKYQVLLKKIFAIDNVEGCWNLFAMTATNVTQHCTTDRLFFLAFVDRHGWTSSAKNKSHPNSRKVSRLEDKYQEMDGAGARSKMDKNDGKGTTHGKPGRSGMEVMSNGSRERKYKTGKSDAGPHCVENADGMYGDLIGATGVTNDINSLGCDPLDMNQDTLTDSRAIRETEIRFLNNNLSTYDDVRWGQSVNPTNQNHLTHVSVTVPRARESYHHERYPVRATHSNQAERERKWEVGSTDSAASDTSSQIGRKLKKTLKDLDFDALSKIKEKIRKQQQRSASPKENVNNNAGEGDDVPEGEMNPMNGPHHHIHNEYEPILSRASYDLPPPDGADSQKRVRKVAAAPTVPSYKGFSEAEVRYKYADFKQPKVMDWRKREKKKKAALKLQEKKIEQATKEAVPEESKPKPKKLTRIVASGNKKPEKQSKKGEASVDVRPPATGASNHDNEMDRREEVTETKSATAIELERAKALSEEARKVLSDLNMGSENEDEERRGKENDENIVKRRRSSKRKASKTSEPEKQLSAKQRHYDQEEVRRFMQKQKADRMKQQREEERRKQRAQEMRSQQLEELRSKQKQTAQGPKRSSKSAGARGKGKTHDETFTHSPLAYKDLPRHHPFHEDLQSGSMATTDSERERHAGIPPRDEEEMEMSDDSSTLTGESLEAVTPTITPRVDLDDAKPKPKNSAQDRNSVQDGNLNSANVKTLGGLTFNVDGVLSKFSEALHSRGNDINSGYGGSGSSTGSQERPHVYGSEDPNTRSKADRIQAIMNTAATLQQKIQAETSKITGEKPELYNRRALSESEEEGDYVTRYDRITGAQQDFSVFSSNLPGQQRISRDAGPNEETMVESAAIRIQAAYRGHTVRQSLHWRLPSGDTVQTSHRRGLQEEEDTLTETDTISVTVTDELEEVSLTQRKVGSGLQDRDFHAGSRGVPQSDDFVIPRPTHPPSQSNRYSSWDSPSPDPYNVLSIFARHQKTQAGRPRSSASEMQGQQRTAVKDDFRAEPTHSQHSIPSKSTKVTSNFRTQSPSNARNSTSVKGQSAASAGSLRSETSQPVSGSQRNVYKSRSDATHPKVSGYSVTTADSHDSDEDTIEGDSYSQSFDSDEEKHSGKVSKLVSEKSSMKSGFRPVGGSHQASLNQREEVSIDEESPSMSLGRVSPPGEDSESRKTPPRLSPNSLERKFYLELNQLESMEESMRQLTGMERTRAVSMAQQESVSLAQMLKARQEAHEKDMMLLSNKAQLEAMEAMSGLETARLRGTAASQGAEEVLSRLSRPMESSDNIRPRKGSKQSVSHAPESTRSASRSYTQLTTRSTPDTSTRSQSSVDEVKTASDTQRGADSDSSIPSLSKAEGRDDSMKEDSISEELEDYTLDETMTEDEMERSFRSILPSESHRKRAKKQLDNVSVTSDEGSVSAPATPRYSMDDLGSFIGEDSFNKFTEEMVKQFMREEELRAQHQSSLLKLREKALMEKTKAELSWLEQQKQRIRNKGKDDNYPQINKRQRGLKMRLQEQQAEIKRLQEQNEAASRERQLILQQHEEISRLRNQTQKFDEHSDAAAETKLKKDYKSDSEIYTEPKSVGKKGKAEGKAMEKMKKIHLDEKSVFY</sequence>
<evidence type="ECO:0000256" key="1">
    <source>
        <dbReference type="SAM" id="Coils"/>
    </source>
</evidence>
<feature type="coiled-coil region" evidence="1">
    <location>
        <begin position="1481"/>
        <end position="1548"/>
    </location>
</feature>